<sequence>MTGLVIGWTV</sequence>
<protein>
    <submittedName>
        <fullName evidence="1">Uncharacterized protein</fullName>
    </submittedName>
</protein>
<name>A0AB37YXY6_9BACI</name>
<dbReference type="EMBL" id="FMBG01000021">
    <property type="protein sequence ID" value="SCC59891.1"/>
    <property type="molecule type" value="Genomic_DNA"/>
</dbReference>
<gene>
    <name evidence="1" type="ORF">BC10311_04878</name>
</gene>
<reference evidence="1 2" key="1">
    <citation type="submission" date="2016-08" db="EMBL/GenBank/DDBJ databases">
        <authorList>
            <person name="Loux V."/>
            <person name="Rue O."/>
        </authorList>
    </citation>
    <scope>NUCLEOTIDE SEQUENCE [LARGE SCALE GENOMIC DNA]</scope>
    <source>
        <strain evidence="1 2">WSBC_10311</strain>
    </source>
</reference>
<comment type="caution">
    <text evidence="1">The sequence shown here is derived from an EMBL/GenBank/DDBJ whole genome shotgun (WGS) entry which is preliminary data.</text>
</comment>
<proteinExistence type="predicted"/>
<dbReference type="Proteomes" id="UP000195728">
    <property type="component" value="Unassembled WGS sequence"/>
</dbReference>
<accession>A0AB37YXY6</accession>
<organism evidence="1 2">
    <name type="scientific">Bacillus wiedmannii</name>
    <dbReference type="NCBI Taxonomy" id="1890302"/>
    <lineage>
        <taxon>Bacteria</taxon>
        <taxon>Bacillati</taxon>
        <taxon>Bacillota</taxon>
        <taxon>Bacilli</taxon>
        <taxon>Bacillales</taxon>
        <taxon>Bacillaceae</taxon>
        <taxon>Bacillus</taxon>
        <taxon>Bacillus cereus group</taxon>
    </lineage>
</organism>
<evidence type="ECO:0000313" key="2">
    <source>
        <dbReference type="Proteomes" id="UP000195728"/>
    </source>
</evidence>
<evidence type="ECO:0000313" key="1">
    <source>
        <dbReference type="EMBL" id="SCC59891.1"/>
    </source>
</evidence>